<keyword evidence="10" id="KW-0648">Protein biosynthesis</keyword>
<feature type="region of interest" description="Disordered" evidence="14">
    <location>
        <begin position="328"/>
        <end position="353"/>
    </location>
</feature>
<feature type="compositionally biased region" description="Low complexity" evidence="14">
    <location>
        <begin position="222"/>
        <end position="236"/>
    </location>
</feature>
<comment type="subcellular location">
    <subcellularLocation>
        <location evidence="1">Cytoplasm</location>
    </subcellularLocation>
</comment>
<dbReference type="AlphaFoldDB" id="A0AAN7Z3C9"/>
<dbReference type="NCBIfam" id="TIGR00231">
    <property type="entry name" value="small_GTP"/>
    <property type="match status" value="1"/>
</dbReference>
<dbReference type="Pfam" id="PF00009">
    <property type="entry name" value="GTP_EFTU"/>
    <property type="match status" value="1"/>
</dbReference>
<feature type="compositionally biased region" description="Acidic residues" evidence="14">
    <location>
        <begin position="144"/>
        <end position="157"/>
    </location>
</feature>
<dbReference type="InterPro" id="IPR015760">
    <property type="entry name" value="TIF_IF2"/>
</dbReference>
<dbReference type="InterPro" id="IPR009000">
    <property type="entry name" value="Transl_B-barrel_sf"/>
</dbReference>
<feature type="compositionally biased region" description="Basic and acidic residues" evidence="14">
    <location>
        <begin position="8"/>
        <end position="29"/>
    </location>
</feature>
<evidence type="ECO:0000259" key="15">
    <source>
        <dbReference type="PROSITE" id="PS51722"/>
    </source>
</evidence>
<protein>
    <recommendedName>
        <fullName evidence="4">Eukaryotic translation initiation factor 5B</fullName>
        <ecNumber evidence="3">3.6.5.3</ecNumber>
    </recommendedName>
    <alternativeName>
        <fullName evidence="12">Translation initiation factor IF-2</fullName>
    </alternativeName>
</protein>
<dbReference type="GO" id="GO:0003924">
    <property type="term" value="F:GTPase activity"/>
    <property type="evidence" value="ECO:0007669"/>
    <property type="project" value="InterPro"/>
</dbReference>
<dbReference type="CDD" id="cd01887">
    <property type="entry name" value="IF2_eIF5B"/>
    <property type="match status" value="1"/>
</dbReference>
<comment type="caution">
    <text evidence="16">The sequence shown here is derived from an EMBL/GenBank/DDBJ whole genome shotgun (WGS) entry which is preliminary data.</text>
</comment>
<dbReference type="InterPro" id="IPR029459">
    <property type="entry name" value="EFTU-type"/>
</dbReference>
<gene>
    <name evidence="16" type="ORF">RB653_004449</name>
</gene>
<dbReference type="NCBIfam" id="NF003078">
    <property type="entry name" value="PRK04004.1"/>
    <property type="match status" value="1"/>
</dbReference>
<dbReference type="FunFam" id="3.40.50.10050:FF:000002">
    <property type="entry name" value="Eukaryotic translation initiation factor 5B"/>
    <property type="match status" value="1"/>
</dbReference>
<dbReference type="InterPro" id="IPR000795">
    <property type="entry name" value="T_Tr_GTP-bd_dom"/>
</dbReference>
<dbReference type="InterPro" id="IPR036925">
    <property type="entry name" value="TIF_IF2_dom3_sf"/>
</dbReference>
<dbReference type="SUPFAM" id="SSF52540">
    <property type="entry name" value="P-loop containing nucleoside triphosphate hydrolases"/>
    <property type="match status" value="1"/>
</dbReference>
<feature type="region of interest" description="Disordered" evidence="14">
    <location>
        <begin position="1"/>
        <end position="278"/>
    </location>
</feature>
<dbReference type="FunFam" id="2.40.30.10:FF:000113">
    <property type="entry name" value="Translation initiation factor IF-2, putative"/>
    <property type="match status" value="1"/>
</dbReference>
<dbReference type="GO" id="GO:0005525">
    <property type="term" value="F:GTP binding"/>
    <property type="evidence" value="ECO:0007669"/>
    <property type="project" value="UniProtKB-KW"/>
</dbReference>
<feature type="domain" description="Tr-type G" evidence="15">
    <location>
        <begin position="446"/>
        <end position="663"/>
    </location>
</feature>
<dbReference type="PANTHER" id="PTHR43381:SF4">
    <property type="entry name" value="EUKARYOTIC TRANSLATION INITIATION FACTOR 5B"/>
    <property type="match status" value="1"/>
</dbReference>
<evidence type="ECO:0000256" key="3">
    <source>
        <dbReference type="ARBA" id="ARBA00011986"/>
    </source>
</evidence>
<evidence type="ECO:0000313" key="16">
    <source>
        <dbReference type="EMBL" id="KAK5582860.1"/>
    </source>
</evidence>
<name>A0AAN7Z3C9_9MYCE</name>
<evidence type="ECO:0000256" key="9">
    <source>
        <dbReference type="ARBA" id="ARBA00022801"/>
    </source>
</evidence>
<dbReference type="InterPro" id="IPR023115">
    <property type="entry name" value="TIF_IF2_dom3"/>
</dbReference>
<dbReference type="EC" id="3.6.5.3" evidence="3"/>
<feature type="coiled-coil region" evidence="13">
    <location>
        <begin position="385"/>
        <end position="421"/>
    </location>
</feature>
<feature type="compositionally biased region" description="Acidic residues" evidence="14">
    <location>
        <begin position="55"/>
        <end position="65"/>
    </location>
</feature>
<dbReference type="EMBL" id="JAVFKY010000001">
    <property type="protein sequence ID" value="KAK5582860.1"/>
    <property type="molecule type" value="Genomic_DNA"/>
</dbReference>
<evidence type="ECO:0000256" key="6">
    <source>
        <dbReference type="ARBA" id="ARBA00022540"/>
    </source>
</evidence>
<dbReference type="GO" id="GO:0005739">
    <property type="term" value="C:mitochondrion"/>
    <property type="evidence" value="ECO:0007669"/>
    <property type="project" value="TreeGrafter"/>
</dbReference>
<dbReference type="GO" id="GO:0046872">
    <property type="term" value="F:metal ion binding"/>
    <property type="evidence" value="ECO:0007669"/>
    <property type="project" value="UniProtKB-KW"/>
</dbReference>
<dbReference type="Gene3D" id="3.40.50.300">
    <property type="entry name" value="P-loop containing nucleotide triphosphate hydrolases"/>
    <property type="match status" value="1"/>
</dbReference>
<evidence type="ECO:0000256" key="14">
    <source>
        <dbReference type="SAM" id="MobiDB-lite"/>
    </source>
</evidence>
<comment type="similarity">
    <text evidence="2">Belongs to the TRAFAC class translation factor GTPase superfamily. Classic translation factor GTPase family. IF-2 subfamily.</text>
</comment>
<feature type="compositionally biased region" description="Low complexity" evidence="14">
    <location>
        <begin position="120"/>
        <end position="131"/>
    </location>
</feature>
<evidence type="ECO:0000256" key="10">
    <source>
        <dbReference type="ARBA" id="ARBA00022917"/>
    </source>
</evidence>
<evidence type="ECO:0000256" key="4">
    <source>
        <dbReference type="ARBA" id="ARBA00013824"/>
    </source>
</evidence>
<evidence type="ECO:0000256" key="8">
    <source>
        <dbReference type="ARBA" id="ARBA00022741"/>
    </source>
</evidence>
<dbReference type="FunFam" id="2.40.30.10:FF:000013">
    <property type="entry name" value="eukaryotic translation initiation factor 5B"/>
    <property type="match status" value="1"/>
</dbReference>
<dbReference type="PRINTS" id="PR00315">
    <property type="entry name" value="ELONGATNFCT"/>
</dbReference>
<feature type="compositionally biased region" description="Acidic residues" evidence="14">
    <location>
        <begin position="186"/>
        <end position="199"/>
    </location>
</feature>
<dbReference type="CDD" id="cd03703">
    <property type="entry name" value="aeIF5B_II"/>
    <property type="match status" value="1"/>
</dbReference>
<organism evidence="16 17">
    <name type="scientific">Dictyostelium firmibasis</name>
    <dbReference type="NCBI Taxonomy" id="79012"/>
    <lineage>
        <taxon>Eukaryota</taxon>
        <taxon>Amoebozoa</taxon>
        <taxon>Evosea</taxon>
        <taxon>Eumycetozoa</taxon>
        <taxon>Dictyostelia</taxon>
        <taxon>Dictyosteliales</taxon>
        <taxon>Dictyosteliaceae</taxon>
        <taxon>Dictyostelium</taxon>
    </lineage>
</organism>
<dbReference type="Pfam" id="PF11987">
    <property type="entry name" value="IF-2"/>
    <property type="match status" value="1"/>
</dbReference>
<dbReference type="Proteomes" id="UP001344447">
    <property type="component" value="Unassembled WGS sequence"/>
</dbReference>
<dbReference type="Gene3D" id="3.40.50.10050">
    <property type="entry name" value="Translation initiation factor IF- 2, domain 3"/>
    <property type="match status" value="1"/>
</dbReference>
<dbReference type="InterPro" id="IPR005225">
    <property type="entry name" value="Small_GTP-bd"/>
</dbReference>
<keyword evidence="13" id="KW-0175">Coiled coil</keyword>
<dbReference type="SUPFAM" id="SSF52156">
    <property type="entry name" value="Initiation factor IF2/eIF5b, domain 3"/>
    <property type="match status" value="1"/>
</dbReference>
<feature type="compositionally biased region" description="Acidic residues" evidence="14">
    <location>
        <begin position="99"/>
        <end position="111"/>
    </location>
</feature>
<feature type="compositionally biased region" description="Low complexity" evidence="14">
    <location>
        <begin position="74"/>
        <end position="86"/>
    </location>
</feature>
<keyword evidence="6" id="KW-0396">Initiation factor</keyword>
<feature type="compositionally biased region" description="Low complexity" evidence="14">
    <location>
        <begin position="205"/>
        <end position="214"/>
    </location>
</feature>
<evidence type="ECO:0000256" key="12">
    <source>
        <dbReference type="ARBA" id="ARBA00032478"/>
    </source>
</evidence>
<evidence type="ECO:0000256" key="7">
    <source>
        <dbReference type="ARBA" id="ARBA00022723"/>
    </source>
</evidence>
<dbReference type="SUPFAM" id="SSF50447">
    <property type="entry name" value="Translation proteins"/>
    <property type="match status" value="1"/>
</dbReference>
<dbReference type="PANTHER" id="PTHR43381">
    <property type="entry name" value="TRANSLATION INITIATION FACTOR IF-2-RELATED"/>
    <property type="match status" value="1"/>
</dbReference>
<feature type="compositionally biased region" description="Basic and acidic residues" evidence="14">
    <location>
        <begin position="252"/>
        <end position="278"/>
    </location>
</feature>
<dbReference type="FunFam" id="3.40.50.300:FF:000112">
    <property type="entry name" value="Eukaryotic translation initiation factor 5B"/>
    <property type="match status" value="1"/>
</dbReference>
<evidence type="ECO:0000256" key="1">
    <source>
        <dbReference type="ARBA" id="ARBA00004496"/>
    </source>
</evidence>
<evidence type="ECO:0000256" key="2">
    <source>
        <dbReference type="ARBA" id="ARBA00007733"/>
    </source>
</evidence>
<evidence type="ECO:0000256" key="11">
    <source>
        <dbReference type="ARBA" id="ARBA00023134"/>
    </source>
</evidence>
<dbReference type="InterPro" id="IPR027417">
    <property type="entry name" value="P-loop_NTPase"/>
</dbReference>
<evidence type="ECO:0000256" key="5">
    <source>
        <dbReference type="ARBA" id="ARBA00022490"/>
    </source>
</evidence>
<dbReference type="PROSITE" id="PS51722">
    <property type="entry name" value="G_TR_2"/>
    <property type="match status" value="1"/>
</dbReference>
<proteinExistence type="inferred from homology"/>
<dbReference type="GO" id="GO:0003743">
    <property type="term" value="F:translation initiation factor activity"/>
    <property type="evidence" value="ECO:0007669"/>
    <property type="project" value="UniProtKB-KW"/>
</dbReference>
<keyword evidence="17" id="KW-1185">Reference proteome</keyword>
<evidence type="ECO:0000256" key="13">
    <source>
        <dbReference type="SAM" id="Coils"/>
    </source>
</evidence>
<keyword evidence="5" id="KW-0963">Cytoplasm</keyword>
<sequence length="1033" mass="114489">MGPKQRVRKDNYWDSGEADKDREDAEKLHNPQSDSDDNVPITKKPTSKFAPVDDTSSESEESSSEEDVKKKPSKPAAKQSKKAAPATSNNKKKAVVESSSEESESSEESSEEDVKKKPSKPAAKQSKKVAPTNNNKKKAVVESSSEESESEESESSEEDVKKKPSKPAAKQNKKAPAKKAAAVESSSEEEESESEESSEEEKPSKPTQNNNSKKNNAKKPAAKPQAKQAKKPAAAPKKPEEPEVLSGFLLKQRQEEERIAREKEEKRIREEEEKKRAAEQKIIDDEKAKIKAIENSKKRAEKKEKQAGAAAEADRMAKLAKLGVNIAAVGEKKEKASNKNKNNKKQTNTQVSNIAESVEKLKIDEPLEPKEEVVEVMDSWDNDDYETVEEIQKKKEEEAKRKEEEEEAIRLAAKEEKKKAKAAAAAAAASLIPTTDPTTTFADKQYRSPIICILGHVDTGKTSLLDKIRNTNVQGGEARGITQQIGASFIPVEAIKEQTKSFAEKIKMDFKLPGLLLIDTPGHESFNNLRSRGSGLCDLAILVIDIMHGLEAQTLESINLLRMRKTPFIVALNKVDRIYDWKPCVNTDFKEAYKVQSKSAAQEFDYKVKDTIAALAGQELNAELYWRNKDHRKYVSLVPTSAHTGEGISDLMLVVMQLMQKLMLDKVEFTNQLQCTLLEVKVIEGFGTTIDVVLVNGTLNEGDKIVVSGFNGPIETSIRSLLTPPPLRESRVKSTFINHKSIRAAMGIKIVAPGLEKAVPGTSLHVVGPNDDIEKIRAEAKREVDSVLNDVETSGIGVSVQASTLGSLEAFLNFLKKIKVPVANVAIGPVHKKHVMNTSIMLDKDPKYAILLAFDVKIEESALHAANEMKVQILSDETIYLFEEKLKKHFGAIKEKLRAESASICVWPCILEVTNVFRNSNPILVGVRVKEGTLRIGTPICVPESNCADVGKVIGIKLNEKDVVLAKKDDVVSVAIDDTNTKTTIFRHFDDKKQWMSKITRESLDALKEGWSEDLTKQDVQLLKFMKTVYKIQ</sequence>
<dbReference type="Pfam" id="PF14578">
    <property type="entry name" value="GTP_EFTU_D4"/>
    <property type="match status" value="1"/>
</dbReference>
<keyword evidence="11" id="KW-0342">GTP-binding</keyword>
<keyword evidence="7" id="KW-0479">Metal-binding</keyword>
<accession>A0AAN7Z3C9</accession>
<keyword evidence="8" id="KW-0547">Nucleotide-binding</keyword>
<evidence type="ECO:0000313" key="17">
    <source>
        <dbReference type="Proteomes" id="UP001344447"/>
    </source>
</evidence>
<dbReference type="Gene3D" id="2.40.30.10">
    <property type="entry name" value="Translation factors"/>
    <property type="match status" value="2"/>
</dbReference>
<reference evidence="16 17" key="1">
    <citation type="submission" date="2023-11" db="EMBL/GenBank/DDBJ databases">
        <title>Dfirmibasis_genome.</title>
        <authorList>
            <person name="Edelbroek B."/>
            <person name="Kjellin J."/>
            <person name="Jerlstrom-Hultqvist J."/>
            <person name="Soderbom F."/>
        </authorList>
    </citation>
    <scope>NUCLEOTIDE SEQUENCE [LARGE SCALE GENOMIC DNA]</scope>
    <source>
        <strain evidence="16 17">TNS-C-14</strain>
    </source>
</reference>
<keyword evidence="9" id="KW-0378">Hydrolase</keyword>